<reference evidence="2" key="1">
    <citation type="submission" date="2022-01" db="EMBL/GenBank/DDBJ databases">
        <title>Novel bile acid biosynthetic pathways are enriched in the microbiome of centenarians.</title>
        <authorList>
            <person name="Sato Y."/>
            <person name="Atarashi K."/>
            <person name="Plichta R.D."/>
            <person name="Arai Y."/>
            <person name="Sasajima S."/>
            <person name="Kearney M.S."/>
            <person name="Suda W."/>
            <person name="Takeshita K."/>
            <person name="Sasaki T."/>
            <person name="Okamoto S."/>
            <person name="Skelly N.A."/>
            <person name="Okamura Y."/>
            <person name="Vlamakis H."/>
            <person name="Li Y."/>
            <person name="Tanoue T."/>
            <person name="Takei H."/>
            <person name="Nittono H."/>
            <person name="Narushima S."/>
            <person name="Irie J."/>
            <person name="Itoh H."/>
            <person name="Moriya K."/>
            <person name="Sugiura Y."/>
            <person name="Suematsu M."/>
            <person name="Moritoki N."/>
            <person name="Shibata S."/>
            <person name="Littman R.D."/>
            <person name="Fischbach A.M."/>
            <person name="Uwamino Y."/>
            <person name="Inoue T."/>
            <person name="Honda A."/>
            <person name="Hattori M."/>
            <person name="Murai T."/>
            <person name="Xavier J.R."/>
            <person name="Hirose N."/>
            <person name="Honda K."/>
        </authorList>
    </citation>
    <scope>NUCLEOTIDE SEQUENCE</scope>
    <source>
        <strain evidence="2">CE91-St55</strain>
    </source>
</reference>
<evidence type="ECO:0000259" key="1">
    <source>
        <dbReference type="Pfam" id="PF04443"/>
    </source>
</evidence>
<comment type="caution">
    <text evidence="2">The sequence shown here is derived from an EMBL/GenBank/DDBJ whole genome shotgun (WGS) entry which is preliminary data.</text>
</comment>
<accession>A0AA37N531</accession>
<dbReference type="Pfam" id="PF04443">
    <property type="entry name" value="LuxE"/>
    <property type="match status" value="1"/>
</dbReference>
<evidence type="ECO:0000313" key="2">
    <source>
        <dbReference type="EMBL" id="GKH03340.1"/>
    </source>
</evidence>
<dbReference type="GO" id="GO:0008218">
    <property type="term" value="P:bioluminescence"/>
    <property type="evidence" value="ECO:0007669"/>
    <property type="project" value="InterPro"/>
</dbReference>
<evidence type="ECO:0000313" key="3">
    <source>
        <dbReference type="Proteomes" id="UP001055091"/>
    </source>
</evidence>
<dbReference type="GO" id="GO:0047474">
    <property type="term" value="F:long-chain fatty acid--protein ligase activity"/>
    <property type="evidence" value="ECO:0007669"/>
    <property type="project" value="InterPro"/>
</dbReference>
<dbReference type="InterPro" id="IPR007534">
    <property type="entry name" value="LuxE"/>
</dbReference>
<dbReference type="EMBL" id="BQNJ01000002">
    <property type="protein sequence ID" value="GKH03340.1"/>
    <property type="molecule type" value="Genomic_DNA"/>
</dbReference>
<protein>
    <recommendedName>
        <fullName evidence="1">Acyl-protein synthetase LuxE domain-containing protein</fullName>
    </recommendedName>
</protein>
<dbReference type="InterPro" id="IPR042099">
    <property type="entry name" value="ANL_N_sf"/>
</dbReference>
<dbReference type="RefSeq" id="WP_118040482.1">
    <property type="nucleotide sequence ID" value="NZ_BQNJ01000002.1"/>
</dbReference>
<dbReference type="AlphaFoldDB" id="A0AA37N531"/>
<organism evidence="2 3">
    <name type="scientific">Hungatella hathewayi</name>
    <dbReference type="NCBI Taxonomy" id="154046"/>
    <lineage>
        <taxon>Bacteria</taxon>
        <taxon>Bacillati</taxon>
        <taxon>Bacillota</taxon>
        <taxon>Clostridia</taxon>
        <taxon>Lachnospirales</taxon>
        <taxon>Lachnospiraceae</taxon>
        <taxon>Hungatella</taxon>
    </lineage>
</organism>
<proteinExistence type="predicted"/>
<name>A0AA37N531_9FIRM</name>
<dbReference type="Gene3D" id="3.40.50.12780">
    <property type="entry name" value="N-terminal domain of ligase-like"/>
    <property type="match status" value="1"/>
</dbReference>
<gene>
    <name evidence="2" type="ORF">CE91St55_53210</name>
</gene>
<dbReference type="Proteomes" id="UP001055091">
    <property type="component" value="Unassembled WGS sequence"/>
</dbReference>
<sequence length="377" mass="42560">MDYRTKLCFCRDIYDQRASDRTFMEAVRRNVDCHLLKCKDYRRILESRGFSRSYGQRVMNAGEVPCIPTLFFKYHDLYSVPEASMVIKATSSGTGGVKSRIGFDKKSLFFAGVAAGRVIARHGLFSVRPVHYVILGFPPGKENQTAISRTQRLSTMFAPALSRKYALRKGKHGYRPDFNGLLEALRRYGRGNAPVRIIGFPAYLYFLLKEMERNRIFIRLPKHSMIMAGGGWKQFYKETVDKRELYRLGERHLGIPESHFREFFGAVEHPGVYCDCPNHHFHIPVTSRVVIRDVDTLEPVGYGTTGLVNLISPLVESMPLVSILTDDLGVLHRGCECGCGIEAPYLEIIGRTGVPEIRTCAAGAEEVLKEAGRSALR</sequence>
<feature type="domain" description="Acyl-protein synthetase LuxE" evidence="1">
    <location>
        <begin position="26"/>
        <end position="366"/>
    </location>
</feature>